<protein>
    <submittedName>
        <fullName evidence="2">Uncharacterized protein</fullName>
    </submittedName>
</protein>
<evidence type="ECO:0000313" key="3">
    <source>
        <dbReference type="Proteomes" id="UP001215598"/>
    </source>
</evidence>
<organism evidence="2 3">
    <name type="scientific">Mycena metata</name>
    <dbReference type="NCBI Taxonomy" id="1033252"/>
    <lineage>
        <taxon>Eukaryota</taxon>
        <taxon>Fungi</taxon>
        <taxon>Dikarya</taxon>
        <taxon>Basidiomycota</taxon>
        <taxon>Agaricomycotina</taxon>
        <taxon>Agaricomycetes</taxon>
        <taxon>Agaricomycetidae</taxon>
        <taxon>Agaricales</taxon>
        <taxon>Marasmiineae</taxon>
        <taxon>Mycenaceae</taxon>
        <taxon>Mycena</taxon>
    </lineage>
</organism>
<evidence type="ECO:0000313" key="2">
    <source>
        <dbReference type="EMBL" id="KAJ7721265.1"/>
    </source>
</evidence>
<dbReference type="AlphaFoldDB" id="A0AAD7HIT9"/>
<feature type="compositionally biased region" description="Low complexity" evidence="1">
    <location>
        <begin position="7"/>
        <end position="51"/>
    </location>
</feature>
<keyword evidence="3" id="KW-1185">Reference proteome</keyword>
<comment type="caution">
    <text evidence="2">The sequence shown here is derived from an EMBL/GenBank/DDBJ whole genome shotgun (WGS) entry which is preliminary data.</text>
</comment>
<accession>A0AAD7HIT9</accession>
<dbReference type="EMBL" id="JARKIB010000231">
    <property type="protein sequence ID" value="KAJ7721265.1"/>
    <property type="molecule type" value="Genomic_DNA"/>
</dbReference>
<proteinExistence type="predicted"/>
<feature type="region of interest" description="Disordered" evidence="1">
    <location>
        <begin position="1"/>
        <end position="51"/>
    </location>
</feature>
<sequence length="124" mass="12883">MSQLQIPSPSRPVSAQVVSSSSASPSQPSSNNPNNNGDGGNNNNNNSGAYTDVYAHPAAMAFAAAHPRRTIPKFGPYLLLQRSARASLAGSSSAAQGNVDAFPALLSLPGVVHHRYRALTIESQ</sequence>
<gene>
    <name evidence="2" type="ORF">B0H16DRAFT_1738312</name>
</gene>
<name>A0AAD7HIT9_9AGAR</name>
<evidence type="ECO:0000256" key="1">
    <source>
        <dbReference type="SAM" id="MobiDB-lite"/>
    </source>
</evidence>
<dbReference type="Proteomes" id="UP001215598">
    <property type="component" value="Unassembled WGS sequence"/>
</dbReference>
<reference evidence="2" key="1">
    <citation type="submission" date="2023-03" db="EMBL/GenBank/DDBJ databases">
        <title>Massive genome expansion in bonnet fungi (Mycena s.s.) driven by repeated elements and novel gene families across ecological guilds.</title>
        <authorList>
            <consortium name="Lawrence Berkeley National Laboratory"/>
            <person name="Harder C.B."/>
            <person name="Miyauchi S."/>
            <person name="Viragh M."/>
            <person name="Kuo A."/>
            <person name="Thoen E."/>
            <person name="Andreopoulos B."/>
            <person name="Lu D."/>
            <person name="Skrede I."/>
            <person name="Drula E."/>
            <person name="Henrissat B."/>
            <person name="Morin E."/>
            <person name="Kohler A."/>
            <person name="Barry K."/>
            <person name="LaButti K."/>
            <person name="Morin E."/>
            <person name="Salamov A."/>
            <person name="Lipzen A."/>
            <person name="Mereny Z."/>
            <person name="Hegedus B."/>
            <person name="Baldrian P."/>
            <person name="Stursova M."/>
            <person name="Weitz H."/>
            <person name="Taylor A."/>
            <person name="Grigoriev I.V."/>
            <person name="Nagy L.G."/>
            <person name="Martin F."/>
            <person name="Kauserud H."/>
        </authorList>
    </citation>
    <scope>NUCLEOTIDE SEQUENCE</scope>
    <source>
        <strain evidence="2">CBHHK182m</strain>
    </source>
</reference>